<dbReference type="PaxDb" id="29760-VIT_18s0166g00150.t01"/>
<dbReference type="EMBL" id="FN596264">
    <property type="protein sequence ID" value="CBI35495.3"/>
    <property type="molecule type" value="Genomic_DNA"/>
</dbReference>
<protein>
    <submittedName>
        <fullName evidence="1">Uncharacterized protein</fullName>
    </submittedName>
</protein>
<name>D7TYC0_VITVI</name>
<proteinExistence type="predicted"/>
<dbReference type="Proteomes" id="UP000009183">
    <property type="component" value="Chromosome 18"/>
</dbReference>
<organism evidence="1 2">
    <name type="scientific">Vitis vinifera</name>
    <name type="common">Grape</name>
    <dbReference type="NCBI Taxonomy" id="29760"/>
    <lineage>
        <taxon>Eukaryota</taxon>
        <taxon>Viridiplantae</taxon>
        <taxon>Streptophyta</taxon>
        <taxon>Embryophyta</taxon>
        <taxon>Tracheophyta</taxon>
        <taxon>Spermatophyta</taxon>
        <taxon>Magnoliopsida</taxon>
        <taxon>eudicotyledons</taxon>
        <taxon>Gunneridae</taxon>
        <taxon>Pentapetalae</taxon>
        <taxon>rosids</taxon>
        <taxon>Vitales</taxon>
        <taxon>Vitaceae</taxon>
        <taxon>Viteae</taxon>
        <taxon>Vitis</taxon>
    </lineage>
</organism>
<evidence type="ECO:0000313" key="2">
    <source>
        <dbReference type="Proteomes" id="UP000009183"/>
    </source>
</evidence>
<reference evidence="2" key="1">
    <citation type="journal article" date="2007" name="Nature">
        <title>The grapevine genome sequence suggests ancestral hexaploidization in major angiosperm phyla.</title>
        <authorList>
            <consortium name="The French-Italian Public Consortium for Grapevine Genome Characterization."/>
            <person name="Jaillon O."/>
            <person name="Aury J.-M."/>
            <person name="Noel B."/>
            <person name="Policriti A."/>
            <person name="Clepet C."/>
            <person name="Casagrande A."/>
            <person name="Choisne N."/>
            <person name="Aubourg S."/>
            <person name="Vitulo N."/>
            <person name="Jubin C."/>
            <person name="Vezzi A."/>
            <person name="Legeai F."/>
            <person name="Hugueney P."/>
            <person name="Dasilva C."/>
            <person name="Horner D."/>
            <person name="Mica E."/>
            <person name="Jublot D."/>
            <person name="Poulain J."/>
            <person name="Bruyere C."/>
            <person name="Billault A."/>
            <person name="Segurens B."/>
            <person name="Gouyvenoux M."/>
            <person name="Ugarte E."/>
            <person name="Cattonaro F."/>
            <person name="Anthouard V."/>
            <person name="Vico V."/>
            <person name="Del Fabbro C."/>
            <person name="Alaux M."/>
            <person name="Di Gaspero G."/>
            <person name="Dumas V."/>
            <person name="Felice N."/>
            <person name="Paillard S."/>
            <person name="Juman I."/>
            <person name="Moroldo M."/>
            <person name="Scalabrin S."/>
            <person name="Canaguier A."/>
            <person name="Le Clainche I."/>
            <person name="Malacrida G."/>
            <person name="Durand E."/>
            <person name="Pesole G."/>
            <person name="Laucou V."/>
            <person name="Chatelet P."/>
            <person name="Merdinoglu D."/>
            <person name="Delledonne M."/>
            <person name="Pezzotti M."/>
            <person name="Lecharny A."/>
            <person name="Scarpelli C."/>
            <person name="Artiguenave F."/>
            <person name="Pe M.E."/>
            <person name="Valle G."/>
            <person name="Morgante M."/>
            <person name="Caboche M."/>
            <person name="Adam-Blondon A.-F."/>
            <person name="Weissenbach J."/>
            <person name="Quetier F."/>
            <person name="Wincker P."/>
        </authorList>
    </citation>
    <scope>NUCLEOTIDE SEQUENCE [LARGE SCALE GENOMIC DNA]</scope>
    <source>
        <strain evidence="2">cv. Pinot noir / PN40024</strain>
    </source>
</reference>
<dbReference type="HOGENOM" id="CLU_3415648_0_0_1"/>
<dbReference type="AlphaFoldDB" id="D7TYC0"/>
<keyword evidence="2" id="KW-1185">Reference proteome</keyword>
<evidence type="ECO:0000313" key="1">
    <source>
        <dbReference type="EMBL" id="CBI35495.3"/>
    </source>
</evidence>
<accession>D7TYC0</accession>
<gene>
    <name evidence="1" type="ordered locus">VIT_18s0166g00150</name>
</gene>
<dbReference type="InParanoid" id="D7TYC0"/>
<sequence length="27" mass="3278">MVLELQLPETSEPRWPNRWELGILNKK</sequence>